<dbReference type="EMBL" id="UZAU01000041">
    <property type="status" value="NOT_ANNOTATED_CDS"/>
    <property type="molecule type" value="Genomic_DNA"/>
</dbReference>
<dbReference type="Gramene" id="novel_model_1565_5bd9a17a.1.5bd9b135">
    <property type="protein sequence ID" value="cds.novel_model_1565_5bd9a17a.1.5bd9b135"/>
    <property type="gene ID" value="novel_gene_871_5bd9a17a"/>
</dbReference>
<accession>A0A803QUK0</accession>
<evidence type="ECO:0000313" key="1">
    <source>
        <dbReference type="EnsemblPlants" id="cds.novel_model_1565_5bd9a17a.1.5bd9b135"/>
    </source>
</evidence>
<reference evidence="1" key="2">
    <citation type="submission" date="2021-03" db="UniProtKB">
        <authorList>
            <consortium name="EnsemblPlants"/>
        </authorList>
    </citation>
    <scope>IDENTIFICATION</scope>
</reference>
<dbReference type="AlphaFoldDB" id="A0A803QUK0"/>
<dbReference type="EnsemblPlants" id="novel_model_1567_5bd9a17a.2.5bd9b135">
    <property type="protein sequence ID" value="cds.novel_model_1567_5bd9a17a.2.5bd9b135"/>
    <property type="gene ID" value="novel_gene_871_5bd9a17a"/>
</dbReference>
<sequence length="74" mass="7919">MPTEKARLLERNGMAVVLEVLGEDHMVVVVVVVHGGLEVGLTMFVDWTVFEGLTIILYLPVVPAAAERGLCGSA</sequence>
<accession>A0A803QUK2</accession>
<dbReference type="EnsemblPlants" id="novel_model_1565_5bd9a17a.1.5bd9b135">
    <property type="protein sequence ID" value="cds.novel_model_1565_5bd9a17a.1.5bd9b135"/>
    <property type="gene ID" value="novel_gene_871_5bd9a17a"/>
</dbReference>
<organism evidence="1 2">
    <name type="scientific">Cannabis sativa</name>
    <name type="common">Hemp</name>
    <name type="synonym">Marijuana</name>
    <dbReference type="NCBI Taxonomy" id="3483"/>
    <lineage>
        <taxon>Eukaryota</taxon>
        <taxon>Viridiplantae</taxon>
        <taxon>Streptophyta</taxon>
        <taxon>Embryophyta</taxon>
        <taxon>Tracheophyta</taxon>
        <taxon>Spermatophyta</taxon>
        <taxon>Magnoliopsida</taxon>
        <taxon>eudicotyledons</taxon>
        <taxon>Gunneridae</taxon>
        <taxon>Pentapetalae</taxon>
        <taxon>rosids</taxon>
        <taxon>fabids</taxon>
        <taxon>Rosales</taxon>
        <taxon>Cannabaceae</taxon>
        <taxon>Cannabis</taxon>
    </lineage>
</organism>
<name>A0A803QUK0_CANSA</name>
<evidence type="ECO:0000313" key="2">
    <source>
        <dbReference type="Proteomes" id="UP000596661"/>
    </source>
</evidence>
<protein>
    <submittedName>
        <fullName evidence="1">Uncharacterized protein</fullName>
    </submittedName>
</protein>
<proteinExistence type="predicted"/>
<dbReference type="Proteomes" id="UP000596661">
    <property type="component" value="Chromosome 1"/>
</dbReference>
<reference evidence="1 2" key="1">
    <citation type="submission" date="2018-11" db="EMBL/GenBank/DDBJ databases">
        <authorList>
            <person name="Grassa J C."/>
        </authorList>
    </citation>
    <scope>NUCLEOTIDE SEQUENCE [LARGE SCALE GENOMIC DNA]</scope>
</reference>
<keyword evidence="2" id="KW-1185">Reference proteome</keyword>
<dbReference type="Gramene" id="novel_model_1567_5bd9a17a.2.5bd9b135">
    <property type="protein sequence ID" value="cds.novel_model_1567_5bd9a17a.2.5bd9b135"/>
    <property type="gene ID" value="novel_gene_871_5bd9a17a"/>
</dbReference>
<gene>
    <name evidence="1" type="primary">LOC115710743</name>
</gene>